<comment type="caution">
    <text evidence="9">The sequence shown here is derived from an EMBL/GenBank/DDBJ whole genome shotgun (WGS) entry which is preliminary data.</text>
</comment>
<comment type="similarity">
    <text evidence="1 7">Belongs to the outer membrane factor (OMF) (TC 1.B.17) family.</text>
</comment>
<dbReference type="RefSeq" id="WP_087737544.1">
    <property type="nucleotide sequence ID" value="NZ_CYGY02000057.1"/>
</dbReference>
<dbReference type="PANTHER" id="PTHR30026">
    <property type="entry name" value="OUTER MEMBRANE PROTEIN TOLC"/>
    <property type="match status" value="1"/>
</dbReference>
<dbReference type="Proteomes" id="UP000195569">
    <property type="component" value="Unassembled WGS sequence"/>
</dbReference>
<feature type="signal peptide" evidence="8">
    <location>
        <begin position="1"/>
        <end position="21"/>
    </location>
</feature>
<dbReference type="PANTHER" id="PTHR30026:SF20">
    <property type="entry name" value="OUTER MEMBRANE PROTEIN TOLC"/>
    <property type="match status" value="1"/>
</dbReference>
<proteinExistence type="inferred from homology"/>
<dbReference type="Gene3D" id="1.20.1600.10">
    <property type="entry name" value="Outer membrane efflux proteins (OEP)"/>
    <property type="match status" value="1"/>
</dbReference>
<comment type="function">
    <text evidence="7">CyaE is necessary for transport of calmodulin-sensitive adenylate cyclase-hemolysin (cyclolysin).</text>
</comment>
<keyword evidence="8" id="KW-0732">Signal</keyword>
<organism evidence="9 10">
    <name type="scientific">Paraburkholderia piptadeniae</name>
    <dbReference type="NCBI Taxonomy" id="1701573"/>
    <lineage>
        <taxon>Bacteria</taxon>
        <taxon>Pseudomonadati</taxon>
        <taxon>Pseudomonadota</taxon>
        <taxon>Betaproteobacteria</taxon>
        <taxon>Burkholderiales</taxon>
        <taxon>Burkholderiaceae</taxon>
        <taxon>Paraburkholderia</taxon>
    </lineage>
</organism>
<evidence type="ECO:0000256" key="7">
    <source>
        <dbReference type="PIRNR" id="PIRNR001892"/>
    </source>
</evidence>
<dbReference type="GO" id="GO:0015562">
    <property type="term" value="F:efflux transmembrane transporter activity"/>
    <property type="evidence" value="ECO:0007669"/>
    <property type="project" value="InterPro"/>
</dbReference>
<evidence type="ECO:0000313" key="10">
    <source>
        <dbReference type="Proteomes" id="UP000195569"/>
    </source>
</evidence>
<dbReference type="InterPro" id="IPR003423">
    <property type="entry name" value="OMP_efflux"/>
</dbReference>
<evidence type="ECO:0000256" key="1">
    <source>
        <dbReference type="ARBA" id="ARBA00007613"/>
    </source>
</evidence>
<keyword evidence="7" id="KW-0204">Cytolysis</keyword>
<dbReference type="Pfam" id="PF02321">
    <property type="entry name" value="OEP"/>
    <property type="match status" value="2"/>
</dbReference>
<dbReference type="PIRSF" id="PIRSF001892">
    <property type="entry name" value="CyaE"/>
    <property type="match status" value="1"/>
</dbReference>
<accession>A0A1N7SJ30</accession>
<keyword evidence="10" id="KW-1185">Reference proteome</keyword>
<dbReference type="GO" id="GO:0009279">
    <property type="term" value="C:cell outer membrane"/>
    <property type="evidence" value="ECO:0007669"/>
    <property type="project" value="UniProtKB-SubCell"/>
</dbReference>
<dbReference type="EMBL" id="CYGY02000057">
    <property type="protein sequence ID" value="SIT47407.1"/>
    <property type="molecule type" value="Genomic_DNA"/>
</dbReference>
<dbReference type="GO" id="GO:0015288">
    <property type="term" value="F:porin activity"/>
    <property type="evidence" value="ECO:0007669"/>
    <property type="project" value="TreeGrafter"/>
</dbReference>
<evidence type="ECO:0000256" key="6">
    <source>
        <dbReference type="ARBA" id="ARBA00023237"/>
    </source>
</evidence>
<keyword evidence="3" id="KW-1134">Transmembrane beta strand</keyword>
<dbReference type="GO" id="GO:0031640">
    <property type="term" value="P:killing of cells of another organism"/>
    <property type="evidence" value="ECO:0007669"/>
    <property type="project" value="UniProtKB-KW"/>
</dbReference>
<sequence length="472" mass="49965">MNAKRFAALLAVVLTASPAFAFDPLFAEHSVPDGAAAALLPGPCVAGSPANPLGLAEAVSRALCYNPKTRDAWANVKAQAAAVGAARAAFLPTMSASWQGVRDNAETDVASHPNLSSRTDATVRSTGISADWVLFDFGARNAALRNANALLVAARATQDATLQDTFATVAKDYDATQAARAALDTAREIERMTGDSAAVAQKRVDHGVAPISDALQAQTQHEQAVAAVTKGEGDLQAALGVLATDMGLRPDEPLDVPSVLTDPEPDRAWQDSIGGLITEVRLAHPAVLAAEAQYEAARAKVTQTRAEGLPSISLVAKYSTNNQPASLGLGIPTYPATGHDAYVGIQVSFPFFEGFERHYQVHQAEAQAERVQNALEGTRDQVALDVWKAWQALQSATASVDQYGKLLVIAQRAFEAAQHRYYAGVGDILELLNTQAALANARQRRIQALTEWHDARIELGAKLGQLGAPDLQ</sequence>
<keyword evidence="2 7" id="KW-0813">Transport</keyword>
<evidence type="ECO:0000313" key="9">
    <source>
        <dbReference type="EMBL" id="SIT47407.1"/>
    </source>
</evidence>
<keyword evidence="4" id="KW-0812">Transmembrane</keyword>
<evidence type="ECO:0000256" key="3">
    <source>
        <dbReference type="ARBA" id="ARBA00022452"/>
    </source>
</evidence>
<comment type="subcellular location">
    <subcellularLocation>
        <location evidence="7">Cell outer membrane</location>
        <topology evidence="7">Peripheral membrane protein</topology>
    </subcellularLocation>
</comment>
<protein>
    <recommendedName>
        <fullName evidence="7">Protein CyaE</fullName>
    </recommendedName>
</protein>
<evidence type="ECO:0000256" key="5">
    <source>
        <dbReference type="ARBA" id="ARBA00023136"/>
    </source>
</evidence>
<dbReference type="OrthoDB" id="8553524at2"/>
<dbReference type="GO" id="GO:1990281">
    <property type="term" value="C:efflux pump complex"/>
    <property type="evidence" value="ECO:0007669"/>
    <property type="project" value="TreeGrafter"/>
</dbReference>
<dbReference type="AlphaFoldDB" id="A0A1N7SJ30"/>
<gene>
    <name evidence="9" type="ORF">BN2476_570010</name>
</gene>
<name>A0A1N7SJ30_9BURK</name>
<feature type="chain" id="PRO_5013269870" description="Protein CyaE" evidence="8">
    <location>
        <begin position="22"/>
        <end position="472"/>
    </location>
</feature>
<evidence type="ECO:0000256" key="4">
    <source>
        <dbReference type="ARBA" id="ARBA00022692"/>
    </source>
</evidence>
<evidence type="ECO:0000256" key="8">
    <source>
        <dbReference type="SAM" id="SignalP"/>
    </source>
</evidence>
<dbReference type="SUPFAM" id="SSF56954">
    <property type="entry name" value="Outer membrane efflux proteins (OEP)"/>
    <property type="match status" value="1"/>
</dbReference>
<evidence type="ECO:0000256" key="2">
    <source>
        <dbReference type="ARBA" id="ARBA00022448"/>
    </source>
</evidence>
<keyword evidence="5 7" id="KW-0472">Membrane</keyword>
<keyword evidence="6 7" id="KW-0998">Cell outer membrane</keyword>
<reference evidence="9" key="1">
    <citation type="submission" date="2016-12" db="EMBL/GenBank/DDBJ databases">
        <authorList>
            <person name="Moulin L."/>
        </authorList>
    </citation>
    <scope>NUCLEOTIDE SEQUENCE [LARGE SCALE GENOMIC DNA]</scope>
    <source>
        <strain evidence="9">STM 7183</strain>
    </source>
</reference>
<keyword evidence="7" id="KW-0354">Hemolysis</keyword>
<dbReference type="InterPro" id="IPR028351">
    <property type="entry name" value="CyaE"/>
</dbReference>
<dbReference type="InterPro" id="IPR051906">
    <property type="entry name" value="TolC-like"/>
</dbReference>